<gene>
    <name evidence="3 5" type="ORF">BDZ99DRAFT_567396</name>
</gene>
<reference evidence="3 5" key="1">
    <citation type="journal article" date="2020" name="Stud. Mycol.">
        <title>101 Dothideomycetes genomes: a test case for predicting lifestyles and emergence of pathogens.</title>
        <authorList>
            <person name="Haridas S."/>
            <person name="Albert R."/>
            <person name="Binder M."/>
            <person name="Bloem J."/>
            <person name="Labutti K."/>
            <person name="Salamov A."/>
            <person name="Andreopoulos B."/>
            <person name="Baker S."/>
            <person name="Barry K."/>
            <person name="Bills G."/>
            <person name="Bluhm B."/>
            <person name="Cannon C."/>
            <person name="Castanera R."/>
            <person name="Culley D."/>
            <person name="Daum C."/>
            <person name="Ezra D."/>
            <person name="Gonzalez J."/>
            <person name="Henrissat B."/>
            <person name="Kuo A."/>
            <person name="Liang C."/>
            <person name="Lipzen A."/>
            <person name="Lutzoni F."/>
            <person name="Magnuson J."/>
            <person name="Mondo S."/>
            <person name="Nolan M."/>
            <person name="Ohm R."/>
            <person name="Pangilinan J."/>
            <person name="Park H.-J."/>
            <person name="Ramirez L."/>
            <person name="Alfaro M."/>
            <person name="Sun H."/>
            <person name="Tritt A."/>
            <person name="Yoshinaga Y."/>
            <person name="Zwiers L.-H."/>
            <person name="Turgeon B."/>
            <person name="Goodwin S."/>
            <person name="Spatafora J."/>
            <person name="Crous P."/>
            <person name="Grigoriev I."/>
        </authorList>
    </citation>
    <scope>NUCLEOTIDE SEQUENCE</scope>
    <source>
        <strain evidence="3 5">CBS 304.34</strain>
    </source>
</reference>
<proteinExistence type="predicted"/>
<reference evidence="5" key="2">
    <citation type="submission" date="2020-04" db="EMBL/GenBank/DDBJ databases">
        <authorList>
            <consortium name="NCBI Genome Project"/>
        </authorList>
    </citation>
    <scope>NUCLEOTIDE SEQUENCE</scope>
    <source>
        <strain evidence="5">CBS 304.34</strain>
    </source>
</reference>
<accession>A0A6A6Z4A6</accession>
<reference evidence="5" key="3">
    <citation type="submission" date="2025-04" db="UniProtKB">
        <authorList>
            <consortium name="RefSeq"/>
        </authorList>
    </citation>
    <scope>IDENTIFICATION</scope>
    <source>
        <strain evidence="5">CBS 304.34</strain>
    </source>
</reference>
<evidence type="ECO:0000313" key="5">
    <source>
        <dbReference type="RefSeq" id="XP_033582533.1"/>
    </source>
</evidence>
<feature type="domain" description="SRR1-like" evidence="2">
    <location>
        <begin position="63"/>
        <end position="179"/>
    </location>
</feature>
<dbReference type="Proteomes" id="UP000504636">
    <property type="component" value="Unplaced"/>
</dbReference>
<evidence type="ECO:0000313" key="3">
    <source>
        <dbReference type="EMBL" id="KAF2815569.1"/>
    </source>
</evidence>
<name>A0A6A6Z4A6_9PEZI</name>
<dbReference type="GeneID" id="54468571"/>
<evidence type="ECO:0000313" key="4">
    <source>
        <dbReference type="Proteomes" id="UP000504636"/>
    </source>
</evidence>
<keyword evidence="4" id="KW-1185">Reference proteome</keyword>
<dbReference type="Pfam" id="PF07985">
    <property type="entry name" value="SRR1"/>
    <property type="match status" value="1"/>
</dbReference>
<feature type="region of interest" description="Disordered" evidence="1">
    <location>
        <begin position="216"/>
        <end position="243"/>
    </location>
</feature>
<feature type="compositionally biased region" description="Basic and acidic residues" evidence="1">
    <location>
        <begin position="223"/>
        <end position="243"/>
    </location>
</feature>
<dbReference type="OrthoDB" id="5318346at2759"/>
<evidence type="ECO:0000259" key="2">
    <source>
        <dbReference type="Pfam" id="PF07985"/>
    </source>
</evidence>
<dbReference type="EMBL" id="MU003694">
    <property type="protein sequence ID" value="KAF2815569.1"/>
    <property type="molecule type" value="Genomic_DNA"/>
</dbReference>
<sequence length="243" mass="28258">MSSYVMDEGAPFVSLATLLSEFRAYQMNWRSSSFSTQLRSLLLSRLEGWDIDQAIVFGLGCGRPIKMLASDPAFEDLDEFYLARRNIAVVDKAEEHVTSTTFVFSPFAPWLVALDALRRSPELYLGTSWTHVLEQRPPRSRRRRKRRHRPEFMNEEQRANCKTYLESRIENSFPGLEIYRRTWIPNSRFKELSETNSEFADLTGDGLIGSFQFLWPKPMPLREGPKEEPKEEPKEKEEPNSQA</sequence>
<dbReference type="RefSeq" id="XP_033582533.1">
    <property type="nucleotide sequence ID" value="XM_033727678.1"/>
</dbReference>
<dbReference type="InterPro" id="IPR012942">
    <property type="entry name" value="SRR1-like"/>
</dbReference>
<organism evidence="3">
    <name type="scientific">Mytilinidion resinicola</name>
    <dbReference type="NCBI Taxonomy" id="574789"/>
    <lineage>
        <taxon>Eukaryota</taxon>
        <taxon>Fungi</taxon>
        <taxon>Dikarya</taxon>
        <taxon>Ascomycota</taxon>
        <taxon>Pezizomycotina</taxon>
        <taxon>Dothideomycetes</taxon>
        <taxon>Pleosporomycetidae</taxon>
        <taxon>Mytilinidiales</taxon>
        <taxon>Mytilinidiaceae</taxon>
        <taxon>Mytilinidion</taxon>
    </lineage>
</organism>
<dbReference type="AlphaFoldDB" id="A0A6A6Z4A6"/>
<protein>
    <recommendedName>
        <fullName evidence="2">SRR1-like domain-containing protein</fullName>
    </recommendedName>
</protein>
<evidence type="ECO:0000256" key="1">
    <source>
        <dbReference type="SAM" id="MobiDB-lite"/>
    </source>
</evidence>